<dbReference type="PANTHER" id="PTHR46696">
    <property type="entry name" value="P450, PUTATIVE (EUROFUNG)-RELATED"/>
    <property type="match status" value="1"/>
</dbReference>
<dbReference type="AlphaFoldDB" id="L9ZSF3"/>
<evidence type="ECO:0000256" key="4">
    <source>
        <dbReference type="ARBA" id="ARBA00023002"/>
    </source>
</evidence>
<evidence type="ECO:0000256" key="2">
    <source>
        <dbReference type="ARBA" id="ARBA00022617"/>
    </source>
</evidence>
<evidence type="ECO:0000256" key="5">
    <source>
        <dbReference type="ARBA" id="ARBA00023004"/>
    </source>
</evidence>
<dbReference type="Pfam" id="PF00067">
    <property type="entry name" value="p450"/>
    <property type="match status" value="1"/>
</dbReference>
<keyword evidence="9" id="KW-1185">Reference proteome</keyword>
<dbReference type="InterPro" id="IPR017972">
    <property type="entry name" value="Cyt_P450_CS"/>
</dbReference>
<dbReference type="Proteomes" id="UP000011648">
    <property type="component" value="Unassembled WGS sequence"/>
</dbReference>
<dbReference type="PRINTS" id="PR00385">
    <property type="entry name" value="P450"/>
</dbReference>
<dbReference type="GO" id="GO:0005506">
    <property type="term" value="F:iron ion binding"/>
    <property type="evidence" value="ECO:0007669"/>
    <property type="project" value="InterPro"/>
</dbReference>
<dbReference type="InterPro" id="IPR001128">
    <property type="entry name" value="Cyt_P450"/>
</dbReference>
<dbReference type="RefSeq" id="WP_006827002.1">
    <property type="nucleotide sequence ID" value="NZ_AOIL01000052.1"/>
</dbReference>
<dbReference type="FunFam" id="1.10.630.10:FF:000018">
    <property type="entry name" value="Cytochrome P450 monooxygenase"/>
    <property type="match status" value="1"/>
</dbReference>
<dbReference type="OrthoDB" id="40089at2157"/>
<dbReference type="PRINTS" id="PR00359">
    <property type="entry name" value="BP450"/>
</dbReference>
<dbReference type="GO" id="GO:0004497">
    <property type="term" value="F:monooxygenase activity"/>
    <property type="evidence" value="ECO:0007669"/>
    <property type="project" value="UniProtKB-KW"/>
</dbReference>
<comment type="similarity">
    <text evidence="1 7">Belongs to the cytochrome P450 family.</text>
</comment>
<organism evidence="8 9">
    <name type="scientific">Natrialba taiwanensis DSM 12281</name>
    <dbReference type="NCBI Taxonomy" id="1230458"/>
    <lineage>
        <taxon>Archaea</taxon>
        <taxon>Methanobacteriati</taxon>
        <taxon>Methanobacteriota</taxon>
        <taxon>Stenosarchaea group</taxon>
        <taxon>Halobacteria</taxon>
        <taxon>Halobacteriales</taxon>
        <taxon>Natrialbaceae</taxon>
        <taxon>Natrialba</taxon>
    </lineage>
</organism>
<dbReference type="SUPFAM" id="SSF48264">
    <property type="entry name" value="Cytochrome P450"/>
    <property type="match status" value="1"/>
</dbReference>
<evidence type="ECO:0000256" key="3">
    <source>
        <dbReference type="ARBA" id="ARBA00022723"/>
    </source>
</evidence>
<keyword evidence="5 7" id="KW-0408">Iron</keyword>
<evidence type="ECO:0000256" key="6">
    <source>
        <dbReference type="ARBA" id="ARBA00023033"/>
    </source>
</evidence>
<dbReference type="GO" id="GO:0016705">
    <property type="term" value="F:oxidoreductase activity, acting on paired donors, with incorporation or reduction of molecular oxygen"/>
    <property type="evidence" value="ECO:0007669"/>
    <property type="project" value="InterPro"/>
</dbReference>
<accession>L9ZSF3</accession>
<dbReference type="PANTHER" id="PTHR46696:SF1">
    <property type="entry name" value="CYTOCHROME P450 YJIB-RELATED"/>
    <property type="match status" value="1"/>
</dbReference>
<protein>
    <submittedName>
        <fullName evidence="8">Cytochrome P450</fullName>
    </submittedName>
</protein>
<proteinExistence type="inferred from homology"/>
<keyword evidence="3 7" id="KW-0479">Metal-binding</keyword>
<dbReference type="EMBL" id="AOIL01000052">
    <property type="protein sequence ID" value="ELY88088.1"/>
    <property type="molecule type" value="Genomic_DNA"/>
</dbReference>
<keyword evidence="4 7" id="KW-0560">Oxidoreductase</keyword>
<keyword evidence="6 7" id="KW-0503">Monooxygenase</keyword>
<gene>
    <name evidence="8" type="ORF">C484_16794</name>
</gene>
<dbReference type="GO" id="GO:0020037">
    <property type="term" value="F:heme binding"/>
    <property type="evidence" value="ECO:0007669"/>
    <property type="project" value="InterPro"/>
</dbReference>
<comment type="caution">
    <text evidence="8">The sequence shown here is derived from an EMBL/GenBank/DDBJ whole genome shotgun (WGS) entry which is preliminary data.</text>
</comment>
<reference evidence="8 9" key="1">
    <citation type="journal article" date="2014" name="PLoS Genet.">
        <title>Phylogenetically driven sequencing of extremely halophilic archaea reveals strategies for static and dynamic osmo-response.</title>
        <authorList>
            <person name="Becker E.A."/>
            <person name="Seitzer P.M."/>
            <person name="Tritt A."/>
            <person name="Larsen D."/>
            <person name="Krusor M."/>
            <person name="Yao A.I."/>
            <person name="Wu D."/>
            <person name="Madern D."/>
            <person name="Eisen J.A."/>
            <person name="Darling A.E."/>
            <person name="Facciotti M.T."/>
        </authorList>
    </citation>
    <scope>NUCLEOTIDE SEQUENCE [LARGE SCALE GENOMIC DNA]</scope>
    <source>
        <strain evidence="8 9">DSM 12281</strain>
    </source>
</reference>
<evidence type="ECO:0000256" key="7">
    <source>
        <dbReference type="RuleBase" id="RU000461"/>
    </source>
</evidence>
<dbReference type="PROSITE" id="PS00086">
    <property type="entry name" value="CYTOCHROME_P450"/>
    <property type="match status" value="1"/>
</dbReference>
<keyword evidence="2 7" id="KW-0349">Heme</keyword>
<dbReference type="PATRIC" id="fig|1230458.4.peg.3406"/>
<dbReference type="Gene3D" id="1.10.630.10">
    <property type="entry name" value="Cytochrome P450"/>
    <property type="match status" value="1"/>
</dbReference>
<evidence type="ECO:0000313" key="9">
    <source>
        <dbReference type="Proteomes" id="UP000011648"/>
    </source>
</evidence>
<sequence>MRETNPVRYDETRGCWDVFQYDDVQTVLTDFETFSSEFGSGLGGMSKDSAVDLTDTMIKRNPPEHERLRGVVDEYFQPGYLRKFRDDFEELARDQLDTVLAAGTEFDFAAEFAAPIPASVIGEILGVPRDKREVLIGVRPGGEHTQEELKAYITELVQRRKENPRDDILSEVIHATPDGREMTPEEIYNFCALLLLAGSHTTITLLTNALWMFTKHDLIADIQAGVIDLDTAIEEVLRYQPSVHTVERIASTDVEVNGTTIPEGDQIAAWVASANRDPQQFDDPETFDPERSPNPHMTFGRGIHVCLGAPLARLEARTVLPVFFDRVSDVSFATDERDPIVGPTLYGLQTLPISVQT</sequence>
<name>L9ZSF3_9EURY</name>
<dbReference type="STRING" id="1230458.C484_16794"/>
<dbReference type="InterPro" id="IPR036396">
    <property type="entry name" value="Cyt_P450_sf"/>
</dbReference>
<evidence type="ECO:0000313" key="8">
    <source>
        <dbReference type="EMBL" id="ELY88088.1"/>
    </source>
</evidence>
<evidence type="ECO:0000256" key="1">
    <source>
        <dbReference type="ARBA" id="ARBA00010617"/>
    </source>
</evidence>
<dbReference type="InterPro" id="IPR002397">
    <property type="entry name" value="Cyt_P450_B"/>
</dbReference>